<evidence type="ECO:0000256" key="1">
    <source>
        <dbReference type="SAM" id="Phobius"/>
    </source>
</evidence>
<keyword evidence="1" id="KW-0812">Transmembrane</keyword>
<feature type="non-terminal residue" evidence="2">
    <location>
        <position position="81"/>
    </location>
</feature>
<name>X0W9E0_9ZZZZ</name>
<accession>X0W9E0</accession>
<dbReference type="AlphaFoldDB" id="X0W9E0"/>
<feature type="transmembrane region" description="Helical" evidence="1">
    <location>
        <begin position="56"/>
        <end position="73"/>
    </location>
</feature>
<gene>
    <name evidence="2" type="ORF">S01H1_53986</name>
</gene>
<comment type="caution">
    <text evidence="2">The sequence shown here is derived from an EMBL/GenBank/DDBJ whole genome shotgun (WGS) entry which is preliminary data.</text>
</comment>
<keyword evidence="1" id="KW-1133">Transmembrane helix</keyword>
<proteinExistence type="predicted"/>
<evidence type="ECO:0000313" key="2">
    <source>
        <dbReference type="EMBL" id="GAG27544.1"/>
    </source>
</evidence>
<dbReference type="EMBL" id="BARS01034993">
    <property type="protein sequence ID" value="GAG27544.1"/>
    <property type="molecule type" value="Genomic_DNA"/>
</dbReference>
<protein>
    <submittedName>
        <fullName evidence="2">Uncharacterized protein</fullName>
    </submittedName>
</protein>
<organism evidence="2">
    <name type="scientific">marine sediment metagenome</name>
    <dbReference type="NCBI Taxonomy" id="412755"/>
    <lineage>
        <taxon>unclassified sequences</taxon>
        <taxon>metagenomes</taxon>
        <taxon>ecological metagenomes</taxon>
    </lineage>
</organism>
<reference evidence="2" key="1">
    <citation type="journal article" date="2014" name="Front. Microbiol.">
        <title>High frequency of phylogenetically diverse reductive dehalogenase-homologous genes in deep subseafloor sedimentary metagenomes.</title>
        <authorList>
            <person name="Kawai M."/>
            <person name="Futagami T."/>
            <person name="Toyoda A."/>
            <person name="Takaki Y."/>
            <person name="Nishi S."/>
            <person name="Hori S."/>
            <person name="Arai W."/>
            <person name="Tsubouchi T."/>
            <person name="Morono Y."/>
            <person name="Uchiyama I."/>
            <person name="Ito T."/>
            <person name="Fujiyama A."/>
            <person name="Inagaki F."/>
            <person name="Takami H."/>
        </authorList>
    </citation>
    <scope>NUCLEOTIDE SEQUENCE</scope>
    <source>
        <strain evidence="2">Expedition CK06-06</strain>
    </source>
</reference>
<sequence>MNKRIKVEPNFYYYFGSKLENQAVKLIKKVDKFKEVDWKKSTDRELVKALEEVTDFIAYFVGGGIGYSFYFFFNDILIERL</sequence>
<keyword evidence="1" id="KW-0472">Membrane</keyword>